<accession>A0A066YWQ7</accession>
<dbReference type="HOGENOM" id="CLU_921074_0_0_11"/>
<gene>
    <name evidence="2" type="ORF">KCH_25610</name>
</gene>
<dbReference type="OrthoDB" id="4317400at2"/>
<organism evidence="2 3">
    <name type="scientific">Kitasatospora cheerisanensis KCTC 2395</name>
    <dbReference type="NCBI Taxonomy" id="1348663"/>
    <lineage>
        <taxon>Bacteria</taxon>
        <taxon>Bacillati</taxon>
        <taxon>Actinomycetota</taxon>
        <taxon>Actinomycetes</taxon>
        <taxon>Kitasatosporales</taxon>
        <taxon>Streptomycetaceae</taxon>
        <taxon>Kitasatospora</taxon>
    </lineage>
</organism>
<protein>
    <submittedName>
        <fullName evidence="2">Uncharacterized protein</fullName>
    </submittedName>
</protein>
<dbReference type="EMBL" id="JNBY01000080">
    <property type="protein sequence ID" value="KDN85652.1"/>
    <property type="molecule type" value="Genomic_DNA"/>
</dbReference>
<proteinExistence type="predicted"/>
<sequence>MTLIQPPLMVTGGTHPARSMRMMIRDLSHGSQGITEGGDLRVSPTTTPGPGVRVGNGSAVIAGATWGQGSYTQYNSGDQVVAIAPTGGVGRTDLVCLRVEDPEFEGNRDPARDDIGYFHVIPGVSATATAPPSGMTAIPLARITLPPNCATVTAAMITDLRKVANPRRERSLQQIIGFPSSVLPPASGVWQTNWPPDARVYTDVPTWATRANVVATFTGVRVYGETFFGVRLKWSDGWLSNEYQVDMDTSTFASRTTVMVADSPYLDPSFRGKRQELRLQAGRYNNANGNADVDRSTAITFDVEFMESAY</sequence>
<dbReference type="PATRIC" id="fig|1348663.4.peg.2478"/>
<name>A0A066YWQ7_9ACTN</name>
<dbReference type="AlphaFoldDB" id="A0A066YWQ7"/>
<comment type="caution">
    <text evidence="2">The sequence shown here is derived from an EMBL/GenBank/DDBJ whole genome shotgun (WGS) entry which is preliminary data.</text>
</comment>
<reference evidence="2 3" key="1">
    <citation type="submission" date="2014-05" db="EMBL/GenBank/DDBJ databases">
        <title>Draft Genome Sequence of Kitasatospora cheerisanensis KCTC 2395.</title>
        <authorList>
            <person name="Nam D.H."/>
        </authorList>
    </citation>
    <scope>NUCLEOTIDE SEQUENCE [LARGE SCALE GENOMIC DNA]</scope>
    <source>
        <strain evidence="2 3">KCTC 2395</strain>
    </source>
</reference>
<evidence type="ECO:0000313" key="2">
    <source>
        <dbReference type="EMBL" id="KDN85652.1"/>
    </source>
</evidence>
<feature type="region of interest" description="Disordered" evidence="1">
    <location>
        <begin position="31"/>
        <end position="54"/>
    </location>
</feature>
<evidence type="ECO:0000313" key="3">
    <source>
        <dbReference type="Proteomes" id="UP000027178"/>
    </source>
</evidence>
<dbReference type="RefSeq" id="WP_035862472.1">
    <property type="nucleotide sequence ID" value="NZ_KK853997.1"/>
</dbReference>
<dbReference type="eggNOG" id="ENOG5032BHH">
    <property type="taxonomic scope" value="Bacteria"/>
</dbReference>
<dbReference type="Proteomes" id="UP000027178">
    <property type="component" value="Unassembled WGS sequence"/>
</dbReference>
<evidence type="ECO:0000256" key="1">
    <source>
        <dbReference type="SAM" id="MobiDB-lite"/>
    </source>
</evidence>
<keyword evidence="3" id="KW-1185">Reference proteome</keyword>